<keyword evidence="1" id="KW-0472">Membrane</keyword>
<evidence type="ECO:0000313" key="3">
    <source>
        <dbReference type="RefSeq" id="XP_019702818.1"/>
    </source>
</evidence>
<dbReference type="Proteomes" id="UP000504607">
    <property type="component" value="Unplaced"/>
</dbReference>
<protein>
    <submittedName>
        <fullName evidence="3">Uncharacterized protein LOC105035170 isoform X2</fullName>
    </submittedName>
</protein>
<evidence type="ECO:0000313" key="2">
    <source>
        <dbReference type="Proteomes" id="UP000504607"/>
    </source>
</evidence>
<accession>A0A6J0PD29</accession>
<proteinExistence type="predicted"/>
<evidence type="ECO:0000256" key="1">
    <source>
        <dbReference type="SAM" id="Phobius"/>
    </source>
</evidence>
<feature type="transmembrane region" description="Helical" evidence="1">
    <location>
        <begin position="86"/>
        <end position="106"/>
    </location>
</feature>
<sequence>MGTREVYEEKLRTGNLDHDPTINPGLGSPRCPRCLSLINPNSVPPALFLLCFDFDLSFIIQSSHLYPRFVFFSFSNQNRTLLTCNLLYPQFVFPILIGLCSIMQGNGEWTITSVLHDATAVAGSGAGAMLSAVHGFNTGIPFLQKHVKGPKWLHFFIGLPPLLLFSGASAAFGAYAVPKFAQLTVTSYYAASSASHYAISQITRYVEGANSSHDHHDKPR</sequence>
<dbReference type="PANTHER" id="PTHR34459:SF2">
    <property type="entry name" value="TRANSMEMBRANE PROTEIN"/>
    <property type="match status" value="1"/>
</dbReference>
<dbReference type="AlphaFoldDB" id="A0A6J0PD29"/>
<dbReference type="FunCoup" id="A0A6J0PD29">
    <property type="interactions" value="2873"/>
</dbReference>
<feature type="transmembrane region" description="Helical" evidence="1">
    <location>
        <begin position="152"/>
        <end position="177"/>
    </location>
</feature>
<keyword evidence="2" id="KW-1185">Reference proteome</keyword>
<dbReference type="RefSeq" id="XP_019702818.1">
    <property type="nucleotide sequence ID" value="XM_019847259.2"/>
</dbReference>
<organism evidence="2 3">
    <name type="scientific">Elaeis guineensis var. tenera</name>
    <name type="common">Oil palm</name>
    <dbReference type="NCBI Taxonomy" id="51953"/>
    <lineage>
        <taxon>Eukaryota</taxon>
        <taxon>Viridiplantae</taxon>
        <taxon>Streptophyta</taxon>
        <taxon>Embryophyta</taxon>
        <taxon>Tracheophyta</taxon>
        <taxon>Spermatophyta</taxon>
        <taxon>Magnoliopsida</taxon>
        <taxon>Liliopsida</taxon>
        <taxon>Arecaceae</taxon>
        <taxon>Arecoideae</taxon>
        <taxon>Cocoseae</taxon>
        <taxon>Elaeidinae</taxon>
        <taxon>Elaeis</taxon>
    </lineage>
</organism>
<reference evidence="3" key="1">
    <citation type="submission" date="2025-08" db="UniProtKB">
        <authorList>
            <consortium name="RefSeq"/>
        </authorList>
    </citation>
    <scope>IDENTIFICATION</scope>
</reference>
<dbReference type="PANTHER" id="PTHR34459">
    <property type="entry name" value="OS01G0264500 PROTEIN"/>
    <property type="match status" value="1"/>
</dbReference>
<keyword evidence="1" id="KW-0812">Transmembrane</keyword>
<name>A0A6J0PD29_ELAGV</name>
<dbReference type="OrthoDB" id="1898192at2759"/>
<keyword evidence="1" id="KW-1133">Transmembrane helix</keyword>
<gene>
    <name evidence="3" type="primary">LOC105035170</name>
</gene>
<dbReference type="InParanoid" id="A0A6J0PD29"/>
<feature type="transmembrane region" description="Helical" evidence="1">
    <location>
        <begin position="118"/>
        <end position="140"/>
    </location>
</feature>